<organism evidence="4 5">
    <name type="scientific">Rhizophagus clarus</name>
    <dbReference type="NCBI Taxonomy" id="94130"/>
    <lineage>
        <taxon>Eukaryota</taxon>
        <taxon>Fungi</taxon>
        <taxon>Fungi incertae sedis</taxon>
        <taxon>Mucoromycota</taxon>
        <taxon>Glomeromycotina</taxon>
        <taxon>Glomeromycetes</taxon>
        <taxon>Glomerales</taxon>
        <taxon>Glomeraceae</taxon>
        <taxon>Rhizophagus</taxon>
    </lineage>
</organism>
<keyword evidence="5" id="KW-1185">Reference proteome</keyword>
<dbReference type="CDD" id="cd00030">
    <property type="entry name" value="C2"/>
    <property type="match status" value="1"/>
</dbReference>
<dbReference type="SUPFAM" id="SSF49562">
    <property type="entry name" value="C2 domain (Calcium/lipid-binding domain, CaLB)"/>
    <property type="match status" value="1"/>
</dbReference>
<evidence type="ECO:0000256" key="1">
    <source>
        <dbReference type="ARBA" id="ARBA00022723"/>
    </source>
</evidence>
<dbReference type="EMBL" id="BEXD01001569">
    <property type="protein sequence ID" value="GBB94771.1"/>
    <property type="molecule type" value="Genomic_DNA"/>
</dbReference>
<keyword evidence="1" id="KW-0479">Metal-binding</keyword>
<gene>
    <name evidence="4" type="ORF">RclHR1_02410017</name>
</gene>
<dbReference type="Gene3D" id="2.60.40.150">
    <property type="entry name" value="C2 domain"/>
    <property type="match status" value="1"/>
</dbReference>
<dbReference type="PRINTS" id="PR00360">
    <property type="entry name" value="C2DOMAIN"/>
</dbReference>
<name>A0A2Z6RCS6_9GLOM</name>
<dbReference type="Pfam" id="PF00168">
    <property type="entry name" value="C2"/>
    <property type="match status" value="1"/>
</dbReference>
<evidence type="ECO:0000256" key="2">
    <source>
        <dbReference type="ARBA" id="ARBA00022837"/>
    </source>
</evidence>
<dbReference type="AlphaFoldDB" id="A0A2Z6RCS6"/>
<reference evidence="4 5" key="1">
    <citation type="submission" date="2017-11" db="EMBL/GenBank/DDBJ databases">
        <title>The genome of Rhizophagus clarus HR1 reveals common genetic basis of auxotrophy among arbuscular mycorrhizal fungi.</title>
        <authorList>
            <person name="Kobayashi Y."/>
        </authorList>
    </citation>
    <scope>NUCLEOTIDE SEQUENCE [LARGE SCALE GENOMIC DNA]</scope>
    <source>
        <strain evidence="4 5">HR1</strain>
    </source>
</reference>
<evidence type="ECO:0000259" key="3">
    <source>
        <dbReference type="PROSITE" id="PS50004"/>
    </source>
</evidence>
<evidence type="ECO:0000313" key="4">
    <source>
        <dbReference type="EMBL" id="GBB94771.1"/>
    </source>
</evidence>
<keyword evidence="2" id="KW-0106">Calcium</keyword>
<dbReference type="Proteomes" id="UP000247702">
    <property type="component" value="Unassembled WGS sequence"/>
</dbReference>
<proteinExistence type="predicted"/>
<dbReference type="PANTHER" id="PTHR46502:SF2">
    <property type="entry name" value="16 KDA PHLOEM PROTEIN 2"/>
    <property type="match status" value="1"/>
</dbReference>
<comment type="caution">
    <text evidence="4">The sequence shown here is derived from an EMBL/GenBank/DDBJ whole genome shotgun (WGS) entry which is preliminary data.</text>
</comment>
<dbReference type="STRING" id="94130.A0A2Z6RCS6"/>
<evidence type="ECO:0000313" key="5">
    <source>
        <dbReference type="Proteomes" id="UP000247702"/>
    </source>
</evidence>
<dbReference type="PANTHER" id="PTHR46502">
    <property type="entry name" value="C2 DOMAIN-CONTAINING"/>
    <property type="match status" value="1"/>
</dbReference>
<feature type="domain" description="C2" evidence="3">
    <location>
        <begin position="1"/>
        <end position="105"/>
    </location>
</feature>
<dbReference type="InterPro" id="IPR000008">
    <property type="entry name" value="C2_dom"/>
</dbReference>
<sequence>MTRGTLTVTVVSARGLRNADEVGKSDPYVRLWVDDVDSQRTTTKVGTLDPVWNEKFTFKITRQNKLHFKIWDSDAPESEGKDDKLASGSVSLENVFKTGKEEKTHELTHNLGLSKDGVITLKLEFVEEGKST</sequence>
<accession>A0A2Z6RCS6</accession>
<dbReference type="InterPro" id="IPR035892">
    <property type="entry name" value="C2_domain_sf"/>
</dbReference>
<dbReference type="SMART" id="SM00239">
    <property type="entry name" value="C2"/>
    <property type="match status" value="1"/>
</dbReference>
<protein>
    <recommendedName>
        <fullName evidence="3">C2 domain-containing protein</fullName>
    </recommendedName>
</protein>
<dbReference type="GO" id="GO:0046872">
    <property type="term" value="F:metal ion binding"/>
    <property type="evidence" value="ECO:0007669"/>
    <property type="project" value="UniProtKB-KW"/>
</dbReference>
<dbReference type="PROSITE" id="PS50004">
    <property type="entry name" value="C2"/>
    <property type="match status" value="1"/>
</dbReference>